<sequence>MRQMGCICDCPLNPFGLGDSIVNAKKKIGNPPFDSDDSDESDGASPTINQKEKYISKDLFSRFDGAQVTWADVKYTWGTPLNAGPYLHPAQPDGSEGWEETRPDPKGAKPAKGARGGGRASWGNRTRQSVVQSG</sequence>
<evidence type="ECO:0000313" key="3">
    <source>
        <dbReference type="Proteomes" id="UP001066276"/>
    </source>
</evidence>
<evidence type="ECO:0000256" key="1">
    <source>
        <dbReference type="SAM" id="MobiDB-lite"/>
    </source>
</evidence>
<keyword evidence="3" id="KW-1185">Reference proteome</keyword>
<gene>
    <name evidence="2" type="ORF">NDU88_008784</name>
</gene>
<reference evidence="2" key="1">
    <citation type="journal article" date="2022" name="bioRxiv">
        <title>Sequencing and chromosome-scale assembly of the giantPleurodeles waltlgenome.</title>
        <authorList>
            <person name="Brown T."/>
            <person name="Elewa A."/>
            <person name="Iarovenko S."/>
            <person name="Subramanian E."/>
            <person name="Araus A.J."/>
            <person name="Petzold A."/>
            <person name="Susuki M."/>
            <person name="Suzuki K.-i.T."/>
            <person name="Hayashi T."/>
            <person name="Toyoda A."/>
            <person name="Oliveira C."/>
            <person name="Osipova E."/>
            <person name="Leigh N.D."/>
            <person name="Simon A."/>
            <person name="Yun M.H."/>
        </authorList>
    </citation>
    <scope>NUCLEOTIDE SEQUENCE</scope>
    <source>
        <strain evidence="2">20211129_DDA</strain>
        <tissue evidence="2">Liver</tissue>
    </source>
</reference>
<organism evidence="2 3">
    <name type="scientific">Pleurodeles waltl</name>
    <name type="common">Iberian ribbed newt</name>
    <dbReference type="NCBI Taxonomy" id="8319"/>
    <lineage>
        <taxon>Eukaryota</taxon>
        <taxon>Metazoa</taxon>
        <taxon>Chordata</taxon>
        <taxon>Craniata</taxon>
        <taxon>Vertebrata</taxon>
        <taxon>Euteleostomi</taxon>
        <taxon>Amphibia</taxon>
        <taxon>Batrachia</taxon>
        <taxon>Caudata</taxon>
        <taxon>Salamandroidea</taxon>
        <taxon>Salamandridae</taxon>
        <taxon>Pleurodelinae</taxon>
        <taxon>Pleurodeles</taxon>
    </lineage>
</organism>
<name>A0AAV7RTE2_PLEWA</name>
<evidence type="ECO:0000313" key="2">
    <source>
        <dbReference type="EMBL" id="KAJ1156059.1"/>
    </source>
</evidence>
<accession>A0AAV7RTE2</accession>
<feature type="compositionally biased region" description="Polar residues" evidence="1">
    <location>
        <begin position="123"/>
        <end position="134"/>
    </location>
</feature>
<proteinExistence type="predicted"/>
<feature type="region of interest" description="Disordered" evidence="1">
    <location>
        <begin position="25"/>
        <end position="51"/>
    </location>
</feature>
<feature type="region of interest" description="Disordered" evidence="1">
    <location>
        <begin position="81"/>
        <end position="134"/>
    </location>
</feature>
<dbReference type="Proteomes" id="UP001066276">
    <property type="component" value="Chromosome 5"/>
</dbReference>
<protein>
    <submittedName>
        <fullName evidence="2">Uncharacterized protein</fullName>
    </submittedName>
</protein>
<comment type="caution">
    <text evidence="2">The sequence shown here is derived from an EMBL/GenBank/DDBJ whole genome shotgun (WGS) entry which is preliminary data.</text>
</comment>
<dbReference type="AlphaFoldDB" id="A0AAV7RTE2"/>
<dbReference type="EMBL" id="JANPWB010000009">
    <property type="protein sequence ID" value="KAJ1156059.1"/>
    <property type="molecule type" value="Genomic_DNA"/>
</dbReference>